<dbReference type="AlphaFoldDB" id="A0AA88N9Q4"/>
<protein>
    <submittedName>
        <fullName evidence="2">Uncharacterized protein</fullName>
    </submittedName>
</protein>
<keyword evidence="3" id="KW-1185">Reference proteome</keyword>
<organism evidence="2 3">
    <name type="scientific">Channa striata</name>
    <name type="common">Snakehead murrel</name>
    <name type="synonym">Ophicephalus striatus</name>
    <dbReference type="NCBI Taxonomy" id="64152"/>
    <lineage>
        <taxon>Eukaryota</taxon>
        <taxon>Metazoa</taxon>
        <taxon>Chordata</taxon>
        <taxon>Craniata</taxon>
        <taxon>Vertebrata</taxon>
        <taxon>Euteleostomi</taxon>
        <taxon>Actinopterygii</taxon>
        <taxon>Neopterygii</taxon>
        <taxon>Teleostei</taxon>
        <taxon>Neoteleostei</taxon>
        <taxon>Acanthomorphata</taxon>
        <taxon>Anabantaria</taxon>
        <taxon>Anabantiformes</taxon>
        <taxon>Channoidei</taxon>
        <taxon>Channidae</taxon>
        <taxon>Channa</taxon>
    </lineage>
</organism>
<gene>
    <name evidence="2" type="ORF">Q5P01_008132</name>
</gene>
<name>A0AA88N9Q4_CHASR</name>
<evidence type="ECO:0000313" key="3">
    <source>
        <dbReference type="Proteomes" id="UP001187415"/>
    </source>
</evidence>
<feature type="compositionally biased region" description="Basic and acidic residues" evidence="1">
    <location>
        <begin position="66"/>
        <end position="77"/>
    </location>
</feature>
<feature type="region of interest" description="Disordered" evidence="1">
    <location>
        <begin position="47"/>
        <end position="77"/>
    </location>
</feature>
<sequence length="77" mass="8669">MDGCLCMSGFNTDSNNLLHNDHFNGLTAHCDSPVGLCRTAFSPHDRVPSYRVHGKKKKKKKKKTKKSLEVLDSERPL</sequence>
<dbReference type="Proteomes" id="UP001187415">
    <property type="component" value="Unassembled WGS sequence"/>
</dbReference>
<evidence type="ECO:0000313" key="2">
    <source>
        <dbReference type="EMBL" id="KAK2851856.1"/>
    </source>
</evidence>
<evidence type="ECO:0000256" key="1">
    <source>
        <dbReference type="SAM" id="MobiDB-lite"/>
    </source>
</evidence>
<accession>A0AA88N9Q4</accession>
<proteinExistence type="predicted"/>
<feature type="compositionally biased region" description="Basic residues" evidence="1">
    <location>
        <begin position="52"/>
        <end position="65"/>
    </location>
</feature>
<reference evidence="2" key="1">
    <citation type="submission" date="2023-07" db="EMBL/GenBank/DDBJ databases">
        <title>Chromosome-level Genome Assembly of Striped Snakehead (Channa striata).</title>
        <authorList>
            <person name="Liu H."/>
        </authorList>
    </citation>
    <scope>NUCLEOTIDE SEQUENCE</scope>
    <source>
        <strain evidence="2">Gz</strain>
        <tissue evidence="2">Muscle</tissue>
    </source>
</reference>
<dbReference type="EMBL" id="JAUPFM010000005">
    <property type="protein sequence ID" value="KAK2851856.1"/>
    <property type="molecule type" value="Genomic_DNA"/>
</dbReference>
<comment type="caution">
    <text evidence="2">The sequence shown here is derived from an EMBL/GenBank/DDBJ whole genome shotgun (WGS) entry which is preliminary data.</text>
</comment>